<dbReference type="InterPro" id="IPR043129">
    <property type="entry name" value="ATPase_NBD"/>
</dbReference>
<dbReference type="AlphaFoldDB" id="A0A132BUF8"/>
<sequence length="320" mass="33227">MWNLIADVGGTNMRLAAVNAEGEILEQARYDTKGALNLEQACADFADHRGGAPGRAVIAAAGVVRGGSVQLTNAHQSFSERGIASALKIERAKVLNDFEAAAWSLASVGAGDVTVLQGAAVFPKEPCLIIGPGTGLGVGALVWANGEPCVVPGEGGHVALGPRTPDEVAIFEALREEWPEVGMGPGLVVEAEAILSGTGLPYFYRAVARSMDLTAPLTTGAEIFTSAKARLDTAAMRAVALFAQYLGGVAGDLGLVFAAKGGVFVTGGVAAANPWIFDKAFVDAFNAGGRHTSWREELPLHLYNQPNFGLIGARNYLLAR</sequence>
<keyword evidence="2 4" id="KW-0418">Kinase</keyword>
<dbReference type="EC" id="2.7.1.2" evidence="4"/>
<protein>
    <submittedName>
        <fullName evidence="4">Glucokinase</fullName>
        <ecNumber evidence="4">2.7.1.2</ecNumber>
    </submittedName>
</protein>
<dbReference type="Gene3D" id="3.40.367.20">
    <property type="match status" value="1"/>
</dbReference>
<reference evidence="4 5" key="1">
    <citation type="submission" date="2015-12" db="EMBL/GenBank/DDBJ databases">
        <title>Genome sequence of the marine Rhodobacteraceae strain O3.65, Candidatus Tritonibacter horizontis.</title>
        <authorList>
            <person name="Poehlein A."/>
            <person name="Giebel H.A."/>
            <person name="Voget S."/>
            <person name="Brinkhoff T."/>
        </authorList>
    </citation>
    <scope>NUCLEOTIDE SEQUENCE [LARGE SCALE GENOMIC DNA]</scope>
    <source>
        <strain evidence="4 5">O3.65</strain>
    </source>
</reference>
<comment type="caution">
    <text evidence="4">The sequence shown here is derived from an EMBL/GenBank/DDBJ whole genome shotgun (WGS) entry which is preliminary data.</text>
</comment>
<dbReference type="PANTHER" id="PTHR47690">
    <property type="entry name" value="GLUCOKINASE"/>
    <property type="match status" value="1"/>
</dbReference>
<name>A0A132BUF8_9RHOB</name>
<dbReference type="Proteomes" id="UP000068382">
    <property type="component" value="Unassembled WGS sequence"/>
</dbReference>
<organism evidence="4 5">
    <name type="scientific">Tritonibacter horizontis</name>
    <dbReference type="NCBI Taxonomy" id="1768241"/>
    <lineage>
        <taxon>Bacteria</taxon>
        <taxon>Pseudomonadati</taxon>
        <taxon>Pseudomonadota</taxon>
        <taxon>Alphaproteobacteria</taxon>
        <taxon>Rhodobacterales</taxon>
        <taxon>Paracoccaceae</taxon>
        <taxon>Tritonibacter</taxon>
    </lineage>
</organism>
<dbReference type="InterPro" id="IPR003836">
    <property type="entry name" value="Glucokinase"/>
</dbReference>
<dbReference type="OrthoDB" id="9765195at2"/>
<gene>
    <name evidence="4" type="primary">glk</name>
    <name evidence="4" type="ORF">TRIHO_31660</name>
</gene>
<dbReference type="PANTHER" id="PTHR47690:SF1">
    <property type="entry name" value="GLUCOKINASE"/>
    <property type="match status" value="1"/>
</dbReference>
<comment type="similarity">
    <text evidence="3">Belongs to the bacterial glucokinase family.</text>
</comment>
<dbReference type="SUPFAM" id="SSF53067">
    <property type="entry name" value="Actin-like ATPase domain"/>
    <property type="match status" value="1"/>
</dbReference>
<dbReference type="GO" id="GO:0005829">
    <property type="term" value="C:cytosol"/>
    <property type="evidence" value="ECO:0007669"/>
    <property type="project" value="TreeGrafter"/>
</dbReference>
<dbReference type="CDD" id="cd24008">
    <property type="entry name" value="ASKHA_NBD_GLK"/>
    <property type="match status" value="1"/>
</dbReference>
<keyword evidence="1 4" id="KW-0808">Transferase</keyword>
<dbReference type="Pfam" id="PF02685">
    <property type="entry name" value="Glucokinase"/>
    <property type="match status" value="1"/>
</dbReference>
<evidence type="ECO:0000256" key="3">
    <source>
        <dbReference type="RuleBase" id="RU004046"/>
    </source>
</evidence>
<dbReference type="PATRIC" id="fig|1768241.3.peg.3309"/>
<evidence type="ECO:0000256" key="2">
    <source>
        <dbReference type="ARBA" id="ARBA00022777"/>
    </source>
</evidence>
<evidence type="ECO:0000313" key="4">
    <source>
        <dbReference type="EMBL" id="KUP91983.1"/>
    </source>
</evidence>
<dbReference type="RefSeq" id="WP_068245740.1">
    <property type="nucleotide sequence ID" value="NZ_LPUY01000080.1"/>
</dbReference>
<accession>A0A132BUF8</accession>
<dbReference type="GO" id="GO:0004340">
    <property type="term" value="F:glucokinase activity"/>
    <property type="evidence" value="ECO:0007669"/>
    <property type="project" value="UniProtKB-EC"/>
</dbReference>
<evidence type="ECO:0000256" key="1">
    <source>
        <dbReference type="ARBA" id="ARBA00022679"/>
    </source>
</evidence>
<proteinExistence type="inferred from homology"/>
<keyword evidence="5" id="KW-1185">Reference proteome</keyword>
<dbReference type="GO" id="GO:0005524">
    <property type="term" value="F:ATP binding"/>
    <property type="evidence" value="ECO:0007669"/>
    <property type="project" value="InterPro"/>
</dbReference>
<evidence type="ECO:0000313" key="5">
    <source>
        <dbReference type="Proteomes" id="UP000068382"/>
    </source>
</evidence>
<dbReference type="GO" id="GO:0006096">
    <property type="term" value="P:glycolytic process"/>
    <property type="evidence" value="ECO:0007669"/>
    <property type="project" value="InterPro"/>
</dbReference>
<dbReference type="GO" id="GO:0005536">
    <property type="term" value="F:D-glucose binding"/>
    <property type="evidence" value="ECO:0007669"/>
    <property type="project" value="InterPro"/>
</dbReference>
<dbReference type="InterPro" id="IPR050201">
    <property type="entry name" value="Bacterial_glucokinase"/>
</dbReference>
<dbReference type="Gene3D" id="3.30.420.40">
    <property type="match status" value="1"/>
</dbReference>
<dbReference type="EMBL" id="LPUY01000080">
    <property type="protein sequence ID" value="KUP91983.1"/>
    <property type="molecule type" value="Genomic_DNA"/>
</dbReference>